<dbReference type="GeneID" id="33043678"/>
<dbReference type="AlphaFoldDB" id="A0A1R4ABB4"/>
<dbReference type="RefSeq" id="XP_021338426.1">
    <property type="nucleotide sequence ID" value="XM_021481835.1"/>
</dbReference>
<evidence type="ECO:0000313" key="2">
    <source>
        <dbReference type="Proteomes" id="UP000002899"/>
    </source>
</evidence>
<sequence length="147" mass="17278">MRLSYEWSNDFGEWLSRISPRRQHLFILVSGFGIGSLIGERAKYERKVAGEFSDNYTLTQYTVNSGKIGQFEDKWNKNALVMSKKPGYEWTKLYKSIYSDNGDTQYLQLRKWRFKPEYDVCNEFSEKTVVDNVETVIDDSVGRNIPY</sequence>
<accession>A0A1R4ABB4</accession>
<reference evidence="1 2" key="2">
    <citation type="journal article" date="2013" name="PLoS ONE">
        <title>Whole genome mapping and re-organization of the nuclear and mitochondrial genomes of Babesia microti isolates.</title>
        <authorList>
            <person name="Cornillot E."/>
            <person name="Dassouli A."/>
            <person name="Garg A."/>
            <person name="Pachikara N."/>
            <person name="Randazzo S."/>
            <person name="Depoix D."/>
            <person name="Carcy B."/>
            <person name="Delbecq S."/>
            <person name="Frutos R."/>
            <person name="Silva J.C."/>
            <person name="Sutton R."/>
            <person name="Krause P.J."/>
            <person name="Mamoun C.B."/>
        </authorList>
    </citation>
    <scope>NUCLEOTIDE SEQUENCE [LARGE SCALE GENOMIC DNA]</scope>
    <source>
        <strain evidence="1 2">RI</strain>
    </source>
</reference>
<dbReference type="EMBL" id="LN871598">
    <property type="protein sequence ID" value="SJK86244.1"/>
    <property type="molecule type" value="Genomic_DNA"/>
</dbReference>
<protein>
    <submittedName>
        <fullName evidence="1">Uncharacterized protein</fullName>
    </submittedName>
</protein>
<keyword evidence="2" id="KW-1185">Reference proteome</keyword>
<dbReference type="Gene3D" id="3.30.70.100">
    <property type="match status" value="1"/>
</dbReference>
<proteinExistence type="predicted"/>
<dbReference type="KEGG" id="bmic:BMR1_03g00471"/>
<reference evidence="1 2" key="1">
    <citation type="journal article" date="2012" name="Nucleic Acids Res.">
        <title>Sequencing of the smallest Apicomplexan genome from the human pathogen Babesia microti.</title>
        <authorList>
            <person name="Cornillot E."/>
            <person name="Hadj-Kaddour K."/>
            <person name="Dassouli A."/>
            <person name="Noel B."/>
            <person name="Ranwez V."/>
            <person name="Vacherie B."/>
            <person name="Augagneur Y."/>
            <person name="Bres V."/>
            <person name="Duclos A."/>
            <person name="Randazzo S."/>
            <person name="Carcy B."/>
            <person name="Debierre-Grockiego F."/>
            <person name="Delbecq S."/>
            <person name="Moubri-Menage K."/>
            <person name="Shams-Eldin H."/>
            <person name="Usmani-Brown S."/>
            <person name="Bringaud F."/>
            <person name="Wincker P."/>
            <person name="Vivares C.P."/>
            <person name="Schwarz R.T."/>
            <person name="Schetters T.P."/>
            <person name="Krause P.J."/>
            <person name="Gorenflot A."/>
            <person name="Berry V."/>
            <person name="Barbe V."/>
            <person name="Ben Mamoun C."/>
        </authorList>
    </citation>
    <scope>NUCLEOTIDE SEQUENCE [LARGE SCALE GENOMIC DNA]</scope>
    <source>
        <strain evidence="1 2">RI</strain>
    </source>
</reference>
<evidence type="ECO:0000313" key="1">
    <source>
        <dbReference type="EMBL" id="SJK86244.1"/>
    </source>
</evidence>
<dbReference type="Proteomes" id="UP000002899">
    <property type="component" value="Chromosome III"/>
</dbReference>
<reference evidence="1 2" key="3">
    <citation type="journal article" date="2016" name="Sci. Rep.">
        <title>Genome-wide diversity and gene expression profiling of Babesia microti isolates identify polymorphic genes that mediate host-pathogen interactions.</title>
        <authorList>
            <person name="Silva J.C."/>
            <person name="Cornillot E."/>
            <person name="McCracken C."/>
            <person name="Usmani-Brown S."/>
            <person name="Dwivedi A."/>
            <person name="Ifeonu O.O."/>
            <person name="Crabtree J."/>
            <person name="Gotia H.T."/>
            <person name="Virji A.Z."/>
            <person name="Reynes C."/>
            <person name="Colinge J."/>
            <person name="Kumar V."/>
            <person name="Lawres L."/>
            <person name="Pazzi J.E."/>
            <person name="Pablo J.V."/>
            <person name="Hung C."/>
            <person name="Brancato J."/>
            <person name="Kumari P."/>
            <person name="Orvis J."/>
            <person name="Tretina K."/>
            <person name="Chibucos M."/>
            <person name="Ott S."/>
            <person name="Sadzewicz L."/>
            <person name="Sengamalay N."/>
            <person name="Shetty A.C."/>
            <person name="Su Q."/>
            <person name="Tallon L."/>
            <person name="Fraser C.M."/>
            <person name="Frutos R."/>
            <person name="Molina D.M."/>
            <person name="Krause P.J."/>
            <person name="Ben Mamoun C."/>
        </authorList>
    </citation>
    <scope>NUCLEOTIDE SEQUENCE [LARGE SCALE GENOMIC DNA]</scope>
    <source>
        <strain evidence="1 2">RI</strain>
    </source>
</reference>
<dbReference type="VEuPathDB" id="PiroplasmaDB:BMR1_03g00471"/>
<name>A0A1R4ABB4_BABMR</name>
<organism evidence="1 2">
    <name type="scientific">Babesia microti (strain RI)</name>
    <dbReference type="NCBI Taxonomy" id="1133968"/>
    <lineage>
        <taxon>Eukaryota</taxon>
        <taxon>Sar</taxon>
        <taxon>Alveolata</taxon>
        <taxon>Apicomplexa</taxon>
        <taxon>Aconoidasida</taxon>
        <taxon>Piroplasmida</taxon>
        <taxon>Babesiidae</taxon>
        <taxon>Babesia</taxon>
    </lineage>
</organism>